<proteinExistence type="predicted"/>
<sequence length="200" mass="22971">MRFISPYTFLMRHHSIARTILEHLAQMGPLVIDLLIPPHPRSRIARALIGMDQKQRYPSRSSAAHSYSSILNRLKREGLVLRSGSKRSSLWKISSKGRLVLGEQQKATPRPIQHLTYDVLPPEDEAVRLITFDIPEKQRTKRDWLRTELLACGYKLLQKSVFIGRRPLPEEFLKMIEALSLGPYIHFVGIDKKGTLIKNA</sequence>
<dbReference type="Pfam" id="PF20803">
    <property type="entry name" value="PaaX_M"/>
    <property type="match status" value="1"/>
</dbReference>
<reference evidence="2 3" key="1">
    <citation type="journal article" date="2016" name="Nat. Commun.">
        <title>Thousands of microbial genomes shed light on interconnected biogeochemical processes in an aquifer system.</title>
        <authorList>
            <person name="Anantharaman K."/>
            <person name="Brown C.T."/>
            <person name="Hug L.A."/>
            <person name="Sharon I."/>
            <person name="Castelle C.J."/>
            <person name="Probst A.J."/>
            <person name="Thomas B.C."/>
            <person name="Singh A."/>
            <person name="Wilkins M.J."/>
            <person name="Karaoz U."/>
            <person name="Brodie E.L."/>
            <person name="Williams K.H."/>
            <person name="Hubbard S.S."/>
            <person name="Banfield J.F."/>
        </authorList>
    </citation>
    <scope>NUCLEOTIDE SEQUENCE [LARGE SCALE GENOMIC DNA]</scope>
</reference>
<evidence type="ECO:0000313" key="2">
    <source>
        <dbReference type="EMBL" id="OHA02301.1"/>
    </source>
</evidence>
<dbReference type="EMBL" id="MHQM01000051">
    <property type="protein sequence ID" value="OHA02301.1"/>
    <property type="molecule type" value="Genomic_DNA"/>
</dbReference>
<name>A0A1G2KV21_9BACT</name>
<dbReference type="InterPro" id="IPR048846">
    <property type="entry name" value="PaaX-like_central"/>
</dbReference>
<dbReference type="Proteomes" id="UP000178510">
    <property type="component" value="Unassembled WGS sequence"/>
</dbReference>
<organism evidence="2 3">
    <name type="scientific">Candidatus Sungbacteria bacterium RIFCSPHIGHO2_02_FULL_52_23</name>
    <dbReference type="NCBI Taxonomy" id="1802274"/>
    <lineage>
        <taxon>Bacteria</taxon>
        <taxon>Candidatus Sungiibacteriota</taxon>
    </lineage>
</organism>
<accession>A0A1G2KV21</accession>
<evidence type="ECO:0000259" key="1">
    <source>
        <dbReference type="Pfam" id="PF20803"/>
    </source>
</evidence>
<dbReference type="STRING" id="1802274.A3J58_00550"/>
<protein>
    <recommendedName>
        <fullName evidence="1">Transcriptional repressor PaaX-like central Cas2-like domain-containing protein</fullName>
    </recommendedName>
</protein>
<feature type="domain" description="Transcriptional repressor PaaX-like central Cas2-like" evidence="1">
    <location>
        <begin position="128"/>
        <end position="191"/>
    </location>
</feature>
<comment type="caution">
    <text evidence="2">The sequence shown here is derived from an EMBL/GenBank/DDBJ whole genome shotgun (WGS) entry which is preliminary data.</text>
</comment>
<gene>
    <name evidence="2" type="ORF">A3J58_00550</name>
</gene>
<dbReference type="AlphaFoldDB" id="A0A1G2KV21"/>
<evidence type="ECO:0000313" key="3">
    <source>
        <dbReference type="Proteomes" id="UP000178510"/>
    </source>
</evidence>